<sequence>MPLLHIPLSPFSFLLIYRSAYVTPSYTLFTFLFLSHPSSSLCHSFLYPFHLSLSFSSIVQPMPLLPIPFSPFSFLLIYRPAYATPSYTPFTFHLSLSFRPAYVAPSSTLSTFLFPSPLHIPSSSFFPNSLFIFIVRPTSPLHIPFSPFSWPSDIYLFLNPQVHQPLLPSTSPFRASRFTSSSIPSLSTSCASSLPRGLTPIRAYYGIHATPYATYSIITTFSLPGYPFEARTTYTQLYTQPIPSSLVRL</sequence>
<dbReference type="RefSeq" id="XP_041154990.1">
    <property type="nucleotide sequence ID" value="XM_041304071.1"/>
</dbReference>
<organism evidence="1 2">
    <name type="scientific">Suillus plorans</name>
    <dbReference type="NCBI Taxonomy" id="116603"/>
    <lineage>
        <taxon>Eukaryota</taxon>
        <taxon>Fungi</taxon>
        <taxon>Dikarya</taxon>
        <taxon>Basidiomycota</taxon>
        <taxon>Agaricomycotina</taxon>
        <taxon>Agaricomycetes</taxon>
        <taxon>Agaricomycetidae</taxon>
        <taxon>Boletales</taxon>
        <taxon>Suillineae</taxon>
        <taxon>Suillaceae</taxon>
        <taxon>Suillus</taxon>
    </lineage>
</organism>
<evidence type="ECO:0000313" key="1">
    <source>
        <dbReference type="EMBL" id="KAG1787667.1"/>
    </source>
</evidence>
<gene>
    <name evidence="1" type="ORF">HD556DRAFT_1408128</name>
</gene>
<proteinExistence type="predicted"/>
<dbReference type="Proteomes" id="UP000719766">
    <property type="component" value="Unassembled WGS sequence"/>
</dbReference>
<dbReference type="GeneID" id="64597835"/>
<dbReference type="AlphaFoldDB" id="A0A9P7AEG2"/>
<protein>
    <submittedName>
        <fullName evidence="1">Uncharacterized protein</fullName>
    </submittedName>
</protein>
<reference evidence="1" key="1">
    <citation type="journal article" date="2020" name="New Phytol.">
        <title>Comparative genomics reveals dynamic genome evolution in host specialist ectomycorrhizal fungi.</title>
        <authorList>
            <person name="Lofgren L.A."/>
            <person name="Nguyen N.H."/>
            <person name="Vilgalys R."/>
            <person name="Ruytinx J."/>
            <person name="Liao H.L."/>
            <person name="Branco S."/>
            <person name="Kuo A."/>
            <person name="LaButti K."/>
            <person name="Lipzen A."/>
            <person name="Andreopoulos W."/>
            <person name="Pangilinan J."/>
            <person name="Riley R."/>
            <person name="Hundley H."/>
            <person name="Na H."/>
            <person name="Barry K."/>
            <person name="Grigoriev I.V."/>
            <person name="Stajich J.E."/>
            <person name="Kennedy P.G."/>
        </authorList>
    </citation>
    <scope>NUCLEOTIDE SEQUENCE</scope>
    <source>
        <strain evidence="1">S12</strain>
    </source>
</reference>
<name>A0A9P7AEG2_9AGAM</name>
<accession>A0A9P7AEG2</accession>
<evidence type="ECO:0000313" key="2">
    <source>
        <dbReference type="Proteomes" id="UP000719766"/>
    </source>
</evidence>
<dbReference type="OrthoDB" id="2692829at2759"/>
<comment type="caution">
    <text evidence="1">The sequence shown here is derived from an EMBL/GenBank/DDBJ whole genome shotgun (WGS) entry which is preliminary data.</text>
</comment>
<keyword evidence="2" id="KW-1185">Reference proteome</keyword>
<dbReference type="EMBL" id="JABBWE010000076">
    <property type="protein sequence ID" value="KAG1787667.1"/>
    <property type="molecule type" value="Genomic_DNA"/>
</dbReference>